<organism evidence="15 16">
    <name type="scientific">Clavispora lusitaniae</name>
    <name type="common">Candida lusitaniae</name>
    <dbReference type="NCBI Taxonomy" id="36911"/>
    <lineage>
        <taxon>Eukaryota</taxon>
        <taxon>Fungi</taxon>
        <taxon>Dikarya</taxon>
        <taxon>Ascomycota</taxon>
        <taxon>Saccharomycotina</taxon>
        <taxon>Pichiomycetes</taxon>
        <taxon>Metschnikowiaceae</taxon>
        <taxon>Clavispora</taxon>
    </lineage>
</organism>
<dbReference type="InterPro" id="IPR029044">
    <property type="entry name" value="Nucleotide-diphossugar_trans"/>
</dbReference>
<sequence length="376" mass="43027">MKAYVTLLTSDSYVPGALALGQALKDLQTEYETVILVDVKSVSPQSLEHIESIFDTVIDINDRKILAPMEEVIEKLGRPELSTAMSKLLIWALEDYETLIYLDCDTLPLRSLDALFERYADLGHNQVVAAPDIGWPDIFNSGVMILRPSLPVFEKLVGFSSQKNSSFDGADQGLLNEFFHLQGNDFSWKRLPFIFNVTPSTSYQYNPALARFWDDIHVFHFIGQQKPWFAKSGERNRIEKLWWEKFNSLKLDEKQYIHILSNKKQPPETKTGKGNWNPSTNLPSLDHLSLESNSKVFPWNHSETVEPTRVFHDTGFTDEEQHQKSTPFTLEKRSRYQSSGESLGASYGQFDDSERFDPSKALDEIAKIPLKFLSKH</sequence>
<dbReference type="AlphaFoldDB" id="A0AA91PW50"/>
<dbReference type="EMBL" id="LYUB02000022">
    <property type="protein sequence ID" value="OVF05495.1"/>
    <property type="molecule type" value="Genomic_DNA"/>
</dbReference>
<keyword evidence="5" id="KW-0479">Metal-binding</keyword>
<evidence type="ECO:0000256" key="7">
    <source>
        <dbReference type="ARBA" id="ARBA00023180"/>
    </source>
</evidence>
<evidence type="ECO:0000256" key="8">
    <source>
        <dbReference type="ARBA" id="ARBA00023211"/>
    </source>
</evidence>
<dbReference type="GO" id="GO:0005978">
    <property type="term" value="P:glycogen biosynthetic process"/>
    <property type="evidence" value="ECO:0007669"/>
    <property type="project" value="UniProtKB-KW"/>
</dbReference>
<dbReference type="PANTHER" id="PTHR11183">
    <property type="entry name" value="GLYCOGENIN SUBFAMILY MEMBER"/>
    <property type="match status" value="1"/>
</dbReference>
<name>A0AA91PW50_CLALS</name>
<dbReference type="SUPFAM" id="SSF53448">
    <property type="entry name" value="Nucleotide-diphospho-sugar transferases"/>
    <property type="match status" value="1"/>
</dbReference>
<feature type="region of interest" description="Disordered" evidence="14">
    <location>
        <begin position="318"/>
        <end position="355"/>
    </location>
</feature>
<accession>A0AA91PW50</accession>
<evidence type="ECO:0000256" key="2">
    <source>
        <dbReference type="ARBA" id="ARBA00004496"/>
    </source>
</evidence>
<dbReference type="InterPro" id="IPR002495">
    <property type="entry name" value="Glyco_trans_8"/>
</dbReference>
<dbReference type="Proteomes" id="UP000195602">
    <property type="component" value="Unassembled WGS sequence"/>
</dbReference>
<keyword evidence="8" id="KW-0464">Manganese</keyword>
<comment type="function">
    <text evidence="13">Self-glucosylating initiator of glycogen synthesis. It catalyzes the formation of a short alpha (1,4)-glucosyl chain covalently attached via a glucose 1-O-tyrosyl linkage to internal tyrosine residues and these chains act as primers for the elongation reaction catalyzed by glycogen synthase.</text>
</comment>
<evidence type="ECO:0000313" key="15">
    <source>
        <dbReference type="EMBL" id="OVF05495.1"/>
    </source>
</evidence>
<evidence type="ECO:0000256" key="3">
    <source>
        <dbReference type="ARBA" id="ARBA00022490"/>
    </source>
</evidence>
<evidence type="ECO:0000256" key="1">
    <source>
        <dbReference type="ARBA" id="ARBA00001936"/>
    </source>
</evidence>
<comment type="caution">
    <text evidence="15">The sequence shown here is derived from an EMBL/GenBank/DDBJ whole genome shotgun (WGS) entry which is preliminary data.</text>
</comment>
<keyword evidence="6" id="KW-0320">Glycogen biosynthesis</keyword>
<keyword evidence="3" id="KW-0963">Cytoplasm</keyword>
<keyword evidence="4" id="KW-0808">Transferase</keyword>
<comment type="subcellular location">
    <subcellularLocation>
        <location evidence="2">Cytoplasm</location>
    </subcellularLocation>
</comment>
<evidence type="ECO:0000256" key="9">
    <source>
        <dbReference type="ARBA" id="ARBA00038162"/>
    </source>
</evidence>
<comment type="cofactor">
    <cofactor evidence="1">
        <name>Mn(2+)</name>
        <dbReference type="ChEBI" id="CHEBI:29035"/>
    </cofactor>
</comment>
<protein>
    <recommendedName>
        <fullName evidence="10">glycogenin glucosyltransferase</fullName>
        <ecNumber evidence="10">2.4.1.186</ecNumber>
    </recommendedName>
</protein>
<evidence type="ECO:0000256" key="14">
    <source>
        <dbReference type="SAM" id="MobiDB-lite"/>
    </source>
</evidence>
<comment type="similarity">
    <text evidence="9">Belongs to the glycosyltransferase 8 family. Glycogenin subfamily.</text>
</comment>
<dbReference type="KEGG" id="clus:A9F13_22g00363"/>
<dbReference type="CDD" id="cd02537">
    <property type="entry name" value="GT8_Glycogenin"/>
    <property type="match status" value="1"/>
</dbReference>
<proteinExistence type="inferred from homology"/>
<reference evidence="15 16" key="1">
    <citation type="submission" date="2017-04" db="EMBL/GenBank/DDBJ databases">
        <title>Draft genome of the yeast Clavispora lusitaniae type strain CBS 6936.</title>
        <authorList>
            <person name="Durrens P."/>
            <person name="Klopp C."/>
            <person name="Biteau N."/>
            <person name="Fitton-Ouhabi V."/>
            <person name="Dementhon K."/>
            <person name="Accoceberry I."/>
            <person name="Sherman D.J."/>
            <person name="Noel T."/>
        </authorList>
    </citation>
    <scope>NUCLEOTIDE SEQUENCE [LARGE SCALE GENOMIC DNA]</scope>
    <source>
        <strain evidence="15 16">CBS 6936</strain>
    </source>
</reference>
<dbReference type="GO" id="GO:0046872">
    <property type="term" value="F:metal ion binding"/>
    <property type="evidence" value="ECO:0007669"/>
    <property type="project" value="UniProtKB-KW"/>
</dbReference>
<evidence type="ECO:0000256" key="13">
    <source>
        <dbReference type="ARBA" id="ARBA00057883"/>
    </source>
</evidence>
<comment type="catalytic activity">
    <reaction evidence="12">
        <text>L-tyrosyl-[glycogenin] + UDP-alpha-D-glucose = alpha-D-glucosyl-L-tyrosyl-[glycogenin] + UDP + H(+)</text>
        <dbReference type="Rhea" id="RHEA:23360"/>
        <dbReference type="Rhea" id="RHEA-COMP:14604"/>
        <dbReference type="Rhea" id="RHEA-COMP:14605"/>
        <dbReference type="ChEBI" id="CHEBI:15378"/>
        <dbReference type="ChEBI" id="CHEBI:46858"/>
        <dbReference type="ChEBI" id="CHEBI:58223"/>
        <dbReference type="ChEBI" id="CHEBI:58885"/>
        <dbReference type="ChEBI" id="CHEBI:140573"/>
        <dbReference type="EC" id="2.4.1.186"/>
    </reaction>
</comment>
<keyword evidence="7" id="KW-0325">Glycoprotein</keyword>
<evidence type="ECO:0000256" key="6">
    <source>
        <dbReference type="ARBA" id="ARBA00023056"/>
    </source>
</evidence>
<evidence type="ECO:0000256" key="10">
    <source>
        <dbReference type="ARBA" id="ARBA00038934"/>
    </source>
</evidence>
<evidence type="ECO:0000256" key="12">
    <source>
        <dbReference type="ARBA" id="ARBA00052293"/>
    </source>
</evidence>
<evidence type="ECO:0000313" key="16">
    <source>
        <dbReference type="Proteomes" id="UP000195602"/>
    </source>
</evidence>
<dbReference type="InterPro" id="IPR050587">
    <property type="entry name" value="GNT1/Glycosyltrans_8"/>
</dbReference>
<dbReference type="EC" id="2.4.1.186" evidence="10"/>
<gene>
    <name evidence="15" type="ORF">A9F13_22g00363</name>
</gene>
<dbReference type="FunFam" id="3.90.550.10:FF:000092">
    <property type="entry name" value="Glycogenin 2"/>
    <property type="match status" value="1"/>
</dbReference>
<dbReference type="GO" id="GO:0008466">
    <property type="term" value="F:glycogenin glucosyltransferase activity"/>
    <property type="evidence" value="ECO:0007669"/>
    <property type="project" value="UniProtKB-EC"/>
</dbReference>
<evidence type="ECO:0000256" key="4">
    <source>
        <dbReference type="ARBA" id="ARBA00022679"/>
    </source>
</evidence>
<dbReference type="GO" id="GO:0005737">
    <property type="term" value="C:cytoplasm"/>
    <property type="evidence" value="ECO:0007669"/>
    <property type="project" value="UniProtKB-SubCell"/>
</dbReference>
<dbReference type="Gene3D" id="3.90.550.10">
    <property type="entry name" value="Spore Coat Polysaccharide Biosynthesis Protein SpsA, Chain A"/>
    <property type="match status" value="1"/>
</dbReference>
<evidence type="ECO:0000256" key="11">
    <source>
        <dbReference type="ARBA" id="ARBA00050886"/>
    </source>
</evidence>
<dbReference type="Pfam" id="PF01501">
    <property type="entry name" value="Glyco_transf_8"/>
    <property type="match status" value="1"/>
</dbReference>
<evidence type="ECO:0000256" key="5">
    <source>
        <dbReference type="ARBA" id="ARBA00022723"/>
    </source>
</evidence>
<comment type="catalytic activity">
    <reaction evidence="11">
        <text>[1,4-alpha-D-glucosyl](n)-L-tyrosyl-[glycogenin] + UDP-alpha-D-glucose = [1,4-alpha-D-glucosyl](n+1)-L-tyrosyl-[glycogenin] + UDP + H(+)</text>
        <dbReference type="Rhea" id="RHEA:56560"/>
        <dbReference type="Rhea" id="RHEA-COMP:14606"/>
        <dbReference type="Rhea" id="RHEA-COMP:14607"/>
        <dbReference type="ChEBI" id="CHEBI:15378"/>
        <dbReference type="ChEBI" id="CHEBI:58223"/>
        <dbReference type="ChEBI" id="CHEBI:58885"/>
        <dbReference type="ChEBI" id="CHEBI:140574"/>
        <dbReference type="EC" id="2.4.1.186"/>
    </reaction>
</comment>